<dbReference type="OrthoDB" id="9778567at2"/>
<keyword evidence="6" id="KW-1185">Reference proteome</keyword>
<keyword evidence="3" id="KW-0067">ATP-binding</keyword>
<evidence type="ECO:0000256" key="2">
    <source>
        <dbReference type="ARBA" id="ARBA00022801"/>
    </source>
</evidence>
<dbReference type="Gene3D" id="2.40.100.10">
    <property type="entry name" value="Cyclophilin-like"/>
    <property type="match status" value="1"/>
</dbReference>
<evidence type="ECO:0000313" key="5">
    <source>
        <dbReference type="EMBL" id="RTQ93888.1"/>
    </source>
</evidence>
<evidence type="ECO:0000256" key="1">
    <source>
        <dbReference type="ARBA" id="ARBA00022741"/>
    </source>
</evidence>
<dbReference type="AlphaFoldDB" id="A0A431UTL0"/>
<keyword evidence="1" id="KW-0547">Nucleotide-binding</keyword>
<dbReference type="SUPFAM" id="SSF160467">
    <property type="entry name" value="PH0987 N-terminal domain-like"/>
    <property type="match status" value="1"/>
</dbReference>
<dbReference type="InterPro" id="IPR003833">
    <property type="entry name" value="CT_C_D"/>
</dbReference>
<dbReference type="InterPro" id="IPR010016">
    <property type="entry name" value="PxpB"/>
</dbReference>
<dbReference type="Gene3D" id="3.30.1360.40">
    <property type="match status" value="1"/>
</dbReference>
<evidence type="ECO:0000313" key="6">
    <source>
        <dbReference type="Proteomes" id="UP000276349"/>
    </source>
</evidence>
<dbReference type="SUPFAM" id="SSF50891">
    <property type="entry name" value="Cyclophilin-like"/>
    <property type="match status" value="1"/>
</dbReference>
<name>A0A431UTL0_9BACI</name>
<dbReference type="PANTHER" id="PTHR34698:SF2">
    <property type="entry name" value="5-OXOPROLINASE SUBUNIT B"/>
    <property type="match status" value="1"/>
</dbReference>
<keyword evidence="2 5" id="KW-0378">Hydrolase</keyword>
<organism evidence="5 6">
    <name type="scientific">Lysinibacillus telephonicus</name>
    <dbReference type="NCBI Taxonomy" id="1714840"/>
    <lineage>
        <taxon>Bacteria</taxon>
        <taxon>Bacillati</taxon>
        <taxon>Bacillota</taxon>
        <taxon>Bacilli</taxon>
        <taxon>Bacillales</taxon>
        <taxon>Bacillaceae</taxon>
        <taxon>Lysinibacillus</taxon>
    </lineage>
</organism>
<protein>
    <submittedName>
        <fullName evidence="5">5-oxoprolinase subunit PxpB</fullName>
        <ecNumber evidence="5">3.5.2.9</ecNumber>
    </submittedName>
</protein>
<evidence type="ECO:0000256" key="3">
    <source>
        <dbReference type="ARBA" id="ARBA00022840"/>
    </source>
</evidence>
<dbReference type="EMBL" id="RXNR01000015">
    <property type="protein sequence ID" value="RTQ93888.1"/>
    <property type="molecule type" value="Genomic_DNA"/>
</dbReference>
<dbReference type="GO" id="GO:0017168">
    <property type="term" value="F:5-oxoprolinase (ATP-hydrolyzing) activity"/>
    <property type="evidence" value="ECO:0007669"/>
    <property type="project" value="UniProtKB-EC"/>
</dbReference>
<dbReference type="EC" id="3.5.2.9" evidence="5"/>
<dbReference type="InterPro" id="IPR029000">
    <property type="entry name" value="Cyclophilin-like_dom_sf"/>
</dbReference>
<gene>
    <name evidence="5" type="primary">pxpB</name>
    <name evidence="5" type="ORF">EKG35_07140</name>
</gene>
<sequence>MNVIPVISIQDKTIASFIFGQEINLSTFQLVTAFDQFINKNCKRYIIETVPSYHMVTVFFNRTISSDLLTKEILAMWEKYPVGNALNTTKQITIPVCYEEPFALDLDRVSKEINLSKEQIIEKHCEPLYTVFFIGFLPGFPYLGGLQKDLYIPRLEIPRKNVQKGSVGIGGQQTGIYPVDSPGGWNIIGKTPIDLFNVKRKHPFLLQAGNQLKFEKISKEQFDELEQQLSKDSEYVFELLKMN</sequence>
<dbReference type="Pfam" id="PF02682">
    <property type="entry name" value="CT_C_D"/>
    <property type="match status" value="1"/>
</dbReference>
<dbReference type="Proteomes" id="UP000276349">
    <property type="component" value="Unassembled WGS sequence"/>
</dbReference>
<dbReference type="PANTHER" id="PTHR34698">
    <property type="entry name" value="5-OXOPROLINASE SUBUNIT B"/>
    <property type="match status" value="1"/>
</dbReference>
<feature type="domain" description="Carboxyltransferase" evidence="4">
    <location>
        <begin position="5"/>
        <end position="206"/>
    </location>
</feature>
<evidence type="ECO:0000259" key="4">
    <source>
        <dbReference type="SMART" id="SM00796"/>
    </source>
</evidence>
<accession>A0A431UTL0</accession>
<dbReference type="GO" id="GO:0005524">
    <property type="term" value="F:ATP binding"/>
    <property type="evidence" value="ECO:0007669"/>
    <property type="project" value="UniProtKB-KW"/>
</dbReference>
<dbReference type="SMART" id="SM00796">
    <property type="entry name" value="AHS1"/>
    <property type="match status" value="1"/>
</dbReference>
<comment type="caution">
    <text evidence="5">The sequence shown here is derived from an EMBL/GenBank/DDBJ whole genome shotgun (WGS) entry which is preliminary data.</text>
</comment>
<proteinExistence type="predicted"/>
<dbReference type="NCBIfam" id="TIGR00370">
    <property type="entry name" value="5-oxoprolinase subunit PxpB"/>
    <property type="match status" value="1"/>
</dbReference>
<reference evidence="5 6" key="1">
    <citation type="submission" date="2018-12" db="EMBL/GenBank/DDBJ databases">
        <authorList>
            <person name="Yu L."/>
        </authorList>
    </citation>
    <scope>NUCLEOTIDE SEQUENCE [LARGE SCALE GENOMIC DNA]</scope>
    <source>
        <strain evidence="5 6">S5H2222</strain>
    </source>
</reference>